<proteinExistence type="predicted"/>
<organism evidence="4">
    <name type="scientific">marine metagenome</name>
    <dbReference type="NCBI Taxonomy" id="408172"/>
    <lineage>
        <taxon>unclassified sequences</taxon>
        <taxon>metagenomes</taxon>
        <taxon>ecological metagenomes</taxon>
    </lineage>
</organism>
<dbReference type="NCBIfam" id="TIGR00177">
    <property type="entry name" value="molyb_syn"/>
    <property type="match status" value="1"/>
</dbReference>
<dbReference type="EMBL" id="UINC01064375">
    <property type="protein sequence ID" value="SVB92982.1"/>
    <property type="molecule type" value="Genomic_DNA"/>
</dbReference>
<protein>
    <recommendedName>
        <fullName evidence="3">MoaB/Mog domain-containing protein</fullName>
    </recommendedName>
</protein>
<evidence type="ECO:0000256" key="1">
    <source>
        <dbReference type="ARBA" id="ARBA00005046"/>
    </source>
</evidence>
<dbReference type="InterPro" id="IPR051920">
    <property type="entry name" value="MPT_Adenylyltrnsfr/MoaC-Rel"/>
</dbReference>
<evidence type="ECO:0000259" key="3">
    <source>
        <dbReference type="SMART" id="SM00852"/>
    </source>
</evidence>
<gene>
    <name evidence="4" type="ORF">METZ01_LOCUS245836</name>
</gene>
<dbReference type="PANTHER" id="PTHR43764:SF1">
    <property type="entry name" value="MOLYBDOPTERIN MOLYBDOTRANSFERASE"/>
    <property type="match status" value="1"/>
</dbReference>
<dbReference type="InterPro" id="IPR001453">
    <property type="entry name" value="MoaB/Mog_dom"/>
</dbReference>
<feature type="domain" description="MoaB/Mog" evidence="3">
    <location>
        <begin position="11"/>
        <end position="151"/>
    </location>
</feature>
<dbReference type="InterPro" id="IPR036425">
    <property type="entry name" value="MoaB/Mog-like_dom_sf"/>
</dbReference>
<dbReference type="PANTHER" id="PTHR43764">
    <property type="entry name" value="MOLYBDENUM COFACTOR BIOSYNTHESIS"/>
    <property type="match status" value="1"/>
</dbReference>
<dbReference type="CDD" id="cd00886">
    <property type="entry name" value="MogA_MoaB"/>
    <property type="match status" value="1"/>
</dbReference>
<comment type="pathway">
    <text evidence="1">Cofactor biosynthesis; molybdopterin biosynthesis.</text>
</comment>
<dbReference type="InterPro" id="IPR008284">
    <property type="entry name" value="MoCF_biosynth_CS"/>
</dbReference>
<name>A0A382I0X3_9ZZZZ</name>
<dbReference type="PROSITE" id="PS01078">
    <property type="entry name" value="MOCF_BIOSYNTHESIS_1"/>
    <property type="match status" value="1"/>
</dbReference>
<dbReference type="Pfam" id="PF00994">
    <property type="entry name" value="MoCF_biosynth"/>
    <property type="match status" value="1"/>
</dbReference>
<evidence type="ECO:0000313" key="4">
    <source>
        <dbReference type="EMBL" id="SVB92982.1"/>
    </source>
</evidence>
<keyword evidence="2" id="KW-0501">Molybdenum cofactor biosynthesis</keyword>
<dbReference type="AlphaFoldDB" id="A0A382I0X3"/>
<evidence type="ECO:0000256" key="2">
    <source>
        <dbReference type="ARBA" id="ARBA00023150"/>
    </source>
</evidence>
<dbReference type="SMART" id="SM00852">
    <property type="entry name" value="MoCF_biosynth"/>
    <property type="match status" value="1"/>
</dbReference>
<reference evidence="4" key="1">
    <citation type="submission" date="2018-05" db="EMBL/GenBank/DDBJ databases">
        <authorList>
            <person name="Lanie J.A."/>
            <person name="Ng W.-L."/>
            <person name="Kazmierczak K.M."/>
            <person name="Andrzejewski T.M."/>
            <person name="Davidsen T.M."/>
            <person name="Wayne K.J."/>
            <person name="Tettelin H."/>
            <person name="Glass J.I."/>
            <person name="Rusch D."/>
            <person name="Podicherti R."/>
            <person name="Tsui H.-C.T."/>
            <person name="Winkler M.E."/>
        </authorList>
    </citation>
    <scope>NUCLEOTIDE SEQUENCE</scope>
</reference>
<feature type="non-terminal residue" evidence="4">
    <location>
        <position position="153"/>
    </location>
</feature>
<dbReference type="SUPFAM" id="SSF53218">
    <property type="entry name" value="Molybdenum cofactor biosynthesis proteins"/>
    <property type="match status" value="1"/>
</dbReference>
<dbReference type="Gene3D" id="3.40.980.10">
    <property type="entry name" value="MoaB/Mog-like domain"/>
    <property type="match status" value="1"/>
</dbReference>
<sequence>MKGDSAIVAYAVLTSSDKGSAGKRTDTSGDAVVEMMQNAGHTLVARTILPDEFNELSEQIIAWSDAGEADLILTTGGTGLSSRDVMPEVTKSLIEFAIPGMAEAMRSESLNVTKMSMISRAVVGVRGSTLIINLPGSTAGVTDNLAVVVPVIT</sequence>
<accession>A0A382I0X3</accession>
<dbReference type="GO" id="GO:0006777">
    <property type="term" value="P:Mo-molybdopterin cofactor biosynthetic process"/>
    <property type="evidence" value="ECO:0007669"/>
    <property type="project" value="UniProtKB-KW"/>
</dbReference>